<name>A0ACC0UZ30_9HYPO</name>
<keyword evidence="2" id="KW-1185">Reference proteome</keyword>
<evidence type="ECO:0000313" key="2">
    <source>
        <dbReference type="Proteomes" id="UP001163324"/>
    </source>
</evidence>
<proteinExistence type="predicted"/>
<protein>
    <submittedName>
        <fullName evidence="1">Uncharacterized protein</fullName>
    </submittedName>
</protein>
<sequence>MPIINQAVGQAAMLVARVAMPAPDTTLTGDQPEETDDGDKGNSGSSSPLLFFVALGFGVVFTNLWIIVGVKYCFRYNARNRAMRMGEDGEPINMENMPRPHRRRREKKLMSIEEVNEKFPMMKYKTWVSARAREGLPTAGGVDMPPSRAASVRDADGIVPDFAGQEQTTGRDQNAATPTFAAPPSTVAATAGSEAGVGTEKETQVRPNDAGQPATVARESTDQQNDQHLQKPADLQRVASEDDDDDDHINAALPPDMLEHPGDTCAICIDVLEDDDDVRGLTCGHAFHASCVDPWLTSRRASCPLCKADYYTPKPRPNQEAVENQSNNNNGNSSSNNNTANFDPRSNSRLNLPTSLSSVFRGERRTQQHSGHARDARRSRRHRHEQGATEQARDTQRPSPADPQPAQESSPSQRENQGGMLSSMRSALRFGRRRNEGQTSEAAPEAAQVTPSQLESGTRS</sequence>
<comment type="caution">
    <text evidence="1">The sequence shown here is derived from an EMBL/GenBank/DDBJ whole genome shotgun (WGS) entry which is preliminary data.</text>
</comment>
<gene>
    <name evidence="1" type="ORF">N3K66_005692</name>
</gene>
<accession>A0ACC0UZ30</accession>
<reference evidence="1" key="1">
    <citation type="submission" date="2022-10" db="EMBL/GenBank/DDBJ databases">
        <title>Complete Genome of Trichothecium roseum strain YXFP-22015, a Plant Pathogen Isolated from Citrus.</title>
        <authorList>
            <person name="Wang Y."/>
            <person name="Zhu L."/>
        </authorList>
    </citation>
    <scope>NUCLEOTIDE SEQUENCE</scope>
    <source>
        <strain evidence="1">YXFP-22015</strain>
    </source>
</reference>
<dbReference type="Proteomes" id="UP001163324">
    <property type="component" value="Chromosome 5"/>
</dbReference>
<organism evidence="1 2">
    <name type="scientific">Trichothecium roseum</name>
    <dbReference type="NCBI Taxonomy" id="47278"/>
    <lineage>
        <taxon>Eukaryota</taxon>
        <taxon>Fungi</taxon>
        <taxon>Dikarya</taxon>
        <taxon>Ascomycota</taxon>
        <taxon>Pezizomycotina</taxon>
        <taxon>Sordariomycetes</taxon>
        <taxon>Hypocreomycetidae</taxon>
        <taxon>Hypocreales</taxon>
        <taxon>Hypocreales incertae sedis</taxon>
        <taxon>Trichothecium</taxon>
    </lineage>
</organism>
<evidence type="ECO:0000313" key="1">
    <source>
        <dbReference type="EMBL" id="KAI9899231.1"/>
    </source>
</evidence>
<dbReference type="EMBL" id="CM047944">
    <property type="protein sequence ID" value="KAI9899231.1"/>
    <property type="molecule type" value="Genomic_DNA"/>
</dbReference>